<reference evidence="2 3" key="1">
    <citation type="submission" date="2021-06" db="EMBL/GenBank/DDBJ databases">
        <authorList>
            <person name="Palmer J.M."/>
        </authorList>
    </citation>
    <scope>NUCLEOTIDE SEQUENCE [LARGE SCALE GENOMIC DNA]</scope>
    <source>
        <strain evidence="2 3">GA_2019</strain>
        <tissue evidence="2">Muscle</tissue>
    </source>
</reference>
<dbReference type="Proteomes" id="UP001476798">
    <property type="component" value="Unassembled WGS sequence"/>
</dbReference>
<gene>
    <name evidence="2" type="ORF">GOODEAATRI_033841</name>
</gene>
<name>A0ABV0NQN7_9TELE</name>
<feature type="domain" description="Splicing factor RBM39 linker" evidence="1">
    <location>
        <begin position="4"/>
        <end position="28"/>
    </location>
</feature>
<proteinExistence type="predicted"/>
<protein>
    <recommendedName>
        <fullName evidence="1">Splicing factor RBM39 linker domain-containing protein</fullName>
    </recommendedName>
</protein>
<evidence type="ECO:0000313" key="2">
    <source>
        <dbReference type="EMBL" id="MEQ2173610.1"/>
    </source>
</evidence>
<dbReference type="InterPro" id="IPR029123">
    <property type="entry name" value="RBM39_linker"/>
</dbReference>
<accession>A0ABV0NQN7</accession>
<evidence type="ECO:0000259" key="1">
    <source>
        <dbReference type="Pfam" id="PF15519"/>
    </source>
</evidence>
<comment type="caution">
    <text evidence="2">The sequence shown here is derived from an EMBL/GenBank/DDBJ whole genome shotgun (WGS) entry which is preliminary data.</text>
</comment>
<sequence length="90" mass="9843">MNTPALNLPSQPLATHCFQLSNMFNPNSGASGKVSYGVSLVLFLQQRNELNMADLVDHMLHARSCALDPLVFQRTIDVGSSRTAEWPLGT</sequence>
<organism evidence="2 3">
    <name type="scientific">Goodea atripinnis</name>
    <dbReference type="NCBI Taxonomy" id="208336"/>
    <lineage>
        <taxon>Eukaryota</taxon>
        <taxon>Metazoa</taxon>
        <taxon>Chordata</taxon>
        <taxon>Craniata</taxon>
        <taxon>Vertebrata</taxon>
        <taxon>Euteleostomi</taxon>
        <taxon>Actinopterygii</taxon>
        <taxon>Neopterygii</taxon>
        <taxon>Teleostei</taxon>
        <taxon>Neoteleostei</taxon>
        <taxon>Acanthomorphata</taxon>
        <taxon>Ovalentaria</taxon>
        <taxon>Atherinomorphae</taxon>
        <taxon>Cyprinodontiformes</taxon>
        <taxon>Goodeidae</taxon>
        <taxon>Goodea</taxon>
    </lineage>
</organism>
<dbReference type="Pfam" id="PF15519">
    <property type="entry name" value="RBM39linker"/>
    <property type="match status" value="1"/>
</dbReference>
<dbReference type="EMBL" id="JAHRIO010047509">
    <property type="protein sequence ID" value="MEQ2173610.1"/>
    <property type="molecule type" value="Genomic_DNA"/>
</dbReference>
<evidence type="ECO:0000313" key="3">
    <source>
        <dbReference type="Proteomes" id="UP001476798"/>
    </source>
</evidence>
<keyword evidence="3" id="KW-1185">Reference proteome</keyword>